<proteinExistence type="predicted"/>
<evidence type="ECO:0000313" key="2">
    <source>
        <dbReference type="EMBL" id="KAL2494035.1"/>
    </source>
</evidence>
<reference evidence="3" key="1">
    <citation type="submission" date="2024-07" db="EMBL/GenBank/DDBJ databases">
        <title>Two chromosome-level genome assemblies of Korean endemic species Abeliophyllum distichum and Forsythia ovata (Oleaceae).</title>
        <authorList>
            <person name="Jang H."/>
        </authorList>
    </citation>
    <scope>NUCLEOTIDE SEQUENCE [LARGE SCALE GENOMIC DNA]</scope>
</reference>
<evidence type="ECO:0000256" key="1">
    <source>
        <dbReference type="SAM" id="MobiDB-lite"/>
    </source>
</evidence>
<comment type="caution">
    <text evidence="2">The sequence shown here is derived from an EMBL/GenBank/DDBJ whole genome shotgun (WGS) entry which is preliminary data.</text>
</comment>
<gene>
    <name evidence="2" type="ORF">Fot_37792</name>
</gene>
<dbReference type="Proteomes" id="UP001604277">
    <property type="component" value="Unassembled WGS sequence"/>
</dbReference>
<protein>
    <submittedName>
        <fullName evidence="2">Uncharacterized protein</fullName>
    </submittedName>
</protein>
<sequence length="112" mass="13140">MVTWIKYGSRETDYYKQCNNPINRCTPDRFSEDAKNISRVSWREQAVQKEKDVPAQNAPPYDEMANPSEMGNHQSNLTVYCPDYARICNRTNMFECLPHFPLDQNQPGTIYR</sequence>
<dbReference type="EMBL" id="JBFOLJ010000011">
    <property type="protein sequence ID" value="KAL2494035.1"/>
    <property type="molecule type" value="Genomic_DNA"/>
</dbReference>
<evidence type="ECO:0000313" key="3">
    <source>
        <dbReference type="Proteomes" id="UP001604277"/>
    </source>
</evidence>
<feature type="region of interest" description="Disordered" evidence="1">
    <location>
        <begin position="41"/>
        <end position="69"/>
    </location>
</feature>
<accession>A0ABD1S008</accession>
<dbReference type="AlphaFoldDB" id="A0ABD1S008"/>
<name>A0ABD1S008_9LAMI</name>
<keyword evidence="3" id="KW-1185">Reference proteome</keyword>
<organism evidence="2 3">
    <name type="scientific">Forsythia ovata</name>
    <dbReference type="NCBI Taxonomy" id="205694"/>
    <lineage>
        <taxon>Eukaryota</taxon>
        <taxon>Viridiplantae</taxon>
        <taxon>Streptophyta</taxon>
        <taxon>Embryophyta</taxon>
        <taxon>Tracheophyta</taxon>
        <taxon>Spermatophyta</taxon>
        <taxon>Magnoliopsida</taxon>
        <taxon>eudicotyledons</taxon>
        <taxon>Gunneridae</taxon>
        <taxon>Pentapetalae</taxon>
        <taxon>asterids</taxon>
        <taxon>lamiids</taxon>
        <taxon>Lamiales</taxon>
        <taxon>Oleaceae</taxon>
        <taxon>Forsythieae</taxon>
        <taxon>Forsythia</taxon>
    </lineage>
</organism>